<protein>
    <submittedName>
        <fullName evidence="2">Uncharacterized protein</fullName>
    </submittedName>
</protein>
<evidence type="ECO:0000313" key="2">
    <source>
        <dbReference type="EMBL" id="KAG5957860.1"/>
    </source>
</evidence>
<gene>
    <name evidence="2" type="ORF">E4U57_001696</name>
</gene>
<feature type="region of interest" description="Disordered" evidence="1">
    <location>
        <begin position="1"/>
        <end position="23"/>
    </location>
</feature>
<feature type="region of interest" description="Disordered" evidence="1">
    <location>
        <begin position="86"/>
        <end position="111"/>
    </location>
</feature>
<organism evidence="2 3">
    <name type="scientific">Claviceps arundinis</name>
    <dbReference type="NCBI Taxonomy" id="1623583"/>
    <lineage>
        <taxon>Eukaryota</taxon>
        <taxon>Fungi</taxon>
        <taxon>Dikarya</taxon>
        <taxon>Ascomycota</taxon>
        <taxon>Pezizomycotina</taxon>
        <taxon>Sordariomycetes</taxon>
        <taxon>Hypocreomycetidae</taxon>
        <taxon>Hypocreales</taxon>
        <taxon>Clavicipitaceae</taxon>
        <taxon>Claviceps</taxon>
    </lineage>
</organism>
<keyword evidence="3" id="KW-1185">Reference proteome</keyword>
<feature type="region of interest" description="Disordered" evidence="1">
    <location>
        <begin position="133"/>
        <end position="164"/>
    </location>
</feature>
<evidence type="ECO:0000313" key="3">
    <source>
        <dbReference type="Proteomes" id="UP000742024"/>
    </source>
</evidence>
<feature type="compositionally biased region" description="Basic and acidic residues" evidence="1">
    <location>
        <begin position="9"/>
        <end position="23"/>
    </location>
</feature>
<evidence type="ECO:0000256" key="1">
    <source>
        <dbReference type="SAM" id="MobiDB-lite"/>
    </source>
</evidence>
<dbReference type="Proteomes" id="UP000742024">
    <property type="component" value="Unassembled WGS sequence"/>
</dbReference>
<reference evidence="2 3" key="1">
    <citation type="journal article" date="2020" name="bioRxiv">
        <title>Whole genome comparisons of ergot fungi reveals the divergence and evolution of species within the genus Claviceps are the result of varying mechanisms driving genome evolution and host range expansion.</title>
        <authorList>
            <person name="Wyka S.A."/>
            <person name="Mondo S.J."/>
            <person name="Liu M."/>
            <person name="Dettman J."/>
            <person name="Nalam V."/>
            <person name="Broders K.D."/>
        </authorList>
    </citation>
    <scope>NUCLEOTIDE SEQUENCE [LARGE SCALE GENOMIC DNA]</scope>
    <source>
        <strain evidence="2 3">LM583</strain>
    </source>
</reference>
<proteinExistence type="predicted"/>
<dbReference type="EMBL" id="SRPR01000163">
    <property type="protein sequence ID" value="KAG5957860.1"/>
    <property type="molecule type" value="Genomic_DNA"/>
</dbReference>
<name>A0ABQ7PC02_9HYPO</name>
<accession>A0ABQ7PC02</accession>
<sequence>MTTPPTLNFEEKEGPATHSAGEKPFDDVAFTFQAHWQPHCQVLSLLPARDLSKGKAATNLIDKLSSSHRTSARKPLALCQSRFTVPSASCSDPRDKEDLSDEGLSADAPGEEARPQDLILAVFVVSVVGPSPLADGALNGPDPTTKKSCRPPGQLERSKVPITA</sequence>
<comment type="caution">
    <text evidence="2">The sequence shown here is derived from an EMBL/GenBank/DDBJ whole genome shotgun (WGS) entry which is preliminary data.</text>
</comment>